<proteinExistence type="predicted"/>
<gene>
    <name evidence="3" type="ORF">Mal4_33630</name>
</gene>
<dbReference type="RefSeq" id="WP_145370256.1">
    <property type="nucleotide sequence ID" value="NZ_CP036275.1"/>
</dbReference>
<evidence type="ECO:0000256" key="2">
    <source>
        <dbReference type="SAM" id="Phobius"/>
    </source>
</evidence>
<dbReference type="EMBL" id="CP036275">
    <property type="protein sequence ID" value="QDU39030.1"/>
    <property type="molecule type" value="Genomic_DNA"/>
</dbReference>
<protein>
    <submittedName>
        <fullName evidence="3">Uncharacterized protein</fullName>
    </submittedName>
</protein>
<keyword evidence="4" id="KW-1185">Reference proteome</keyword>
<dbReference type="AlphaFoldDB" id="A0A517Z972"/>
<dbReference type="Proteomes" id="UP000320496">
    <property type="component" value="Chromosome"/>
</dbReference>
<keyword evidence="2" id="KW-0472">Membrane</keyword>
<feature type="region of interest" description="Disordered" evidence="1">
    <location>
        <begin position="267"/>
        <end position="309"/>
    </location>
</feature>
<reference evidence="3 4" key="1">
    <citation type="submission" date="2019-02" db="EMBL/GenBank/DDBJ databases">
        <title>Deep-cultivation of Planctomycetes and their phenomic and genomic characterization uncovers novel biology.</title>
        <authorList>
            <person name="Wiegand S."/>
            <person name="Jogler M."/>
            <person name="Boedeker C."/>
            <person name="Pinto D."/>
            <person name="Vollmers J."/>
            <person name="Rivas-Marin E."/>
            <person name="Kohn T."/>
            <person name="Peeters S.H."/>
            <person name="Heuer A."/>
            <person name="Rast P."/>
            <person name="Oberbeckmann S."/>
            <person name="Bunk B."/>
            <person name="Jeske O."/>
            <person name="Meyerdierks A."/>
            <person name="Storesund J.E."/>
            <person name="Kallscheuer N."/>
            <person name="Luecker S."/>
            <person name="Lage O.M."/>
            <person name="Pohl T."/>
            <person name="Merkel B.J."/>
            <person name="Hornburger P."/>
            <person name="Mueller R.-W."/>
            <person name="Bruemmer F."/>
            <person name="Labrenz M."/>
            <person name="Spormann A.M."/>
            <person name="Op den Camp H."/>
            <person name="Overmann J."/>
            <person name="Amann R."/>
            <person name="Jetten M.S.M."/>
            <person name="Mascher T."/>
            <person name="Medema M.H."/>
            <person name="Devos D.P."/>
            <person name="Kaster A.-K."/>
            <person name="Ovreas L."/>
            <person name="Rohde M."/>
            <person name="Galperin M.Y."/>
            <person name="Jogler C."/>
        </authorList>
    </citation>
    <scope>NUCLEOTIDE SEQUENCE [LARGE SCALE GENOMIC DNA]</scope>
    <source>
        <strain evidence="3 4">Mal4</strain>
    </source>
</reference>
<evidence type="ECO:0000313" key="3">
    <source>
        <dbReference type="EMBL" id="QDU39030.1"/>
    </source>
</evidence>
<keyword evidence="2" id="KW-1133">Transmembrane helix</keyword>
<accession>A0A517Z972</accession>
<sequence length="309" mass="34638">MTVLARRSCTAMSLVPWITTICFVVVAALSRPAHAEIGVRHLIETSPAGEPYCSVLIPEGWDMTRLSGSEDESARYLFAPLSGGLPSVTIELGPSHDRPARLEQAAAHPEARFLDSDEYDRVFYDSYRELDWSRTQTESTATIEATLIRERPLTVRVIHTRPYTSNFERTVVGIIDAIDFAPDPREFRRKREARRRTIPTSQPPFEIRSVQEEQANLTKRLMLITAFIVGLAILFLVERIVNRRSVERRIRDVEELMAARRAGRIINPEHHENLPGEEPVPAGSDVVGGDLTGSQVPDSDVSGRPDSTD</sequence>
<keyword evidence="2" id="KW-0812">Transmembrane</keyword>
<dbReference type="KEGG" id="mri:Mal4_33630"/>
<evidence type="ECO:0000256" key="1">
    <source>
        <dbReference type="SAM" id="MobiDB-lite"/>
    </source>
</evidence>
<organism evidence="3 4">
    <name type="scientific">Maioricimonas rarisocia</name>
    <dbReference type="NCBI Taxonomy" id="2528026"/>
    <lineage>
        <taxon>Bacteria</taxon>
        <taxon>Pseudomonadati</taxon>
        <taxon>Planctomycetota</taxon>
        <taxon>Planctomycetia</taxon>
        <taxon>Planctomycetales</taxon>
        <taxon>Planctomycetaceae</taxon>
        <taxon>Maioricimonas</taxon>
    </lineage>
</organism>
<name>A0A517Z972_9PLAN</name>
<feature type="transmembrane region" description="Helical" evidence="2">
    <location>
        <begin position="221"/>
        <end position="241"/>
    </location>
</feature>
<evidence type="ECO:0000313" key="4">
    <source>
        <dbReference type="Proteomes" id="UP000320496"/>
    </source>
</evidence>